<dbReference type="PANTHER" id="PTHR20961">
    <property type="entry name" value="GLYCOSYLTRANSFERASE"/>
    <property type="match status" value="1"/>
</dbReference>
<gene>
    <name evidence="5" type="ORF">ABID43_001051</name>
</gene>
<proteinExistence type="predicted"/>
<evidence type="ECO:0000256" key="1">
    <source>
        <dbReference type="ARBA" id="ARBA00022676"/>
    </source>
</evidence>
<evidence type="ECO:0000259" key="4">
    <source>
        <dbReference type="Pfam" id="PF04577"/>
    </source>
</evidence>
<comment type="caution">
    <text evidence="5">The sequence shown here is derived from an EMBL/GenBank/DDBJ whole genome shotgun (WGS) entry which is preliminary data.</text>
</comment>
<organism evidence="5 6">
    <name type="scientific">Methylobacterium goesingense</name>
    <dbReference type="NCBI Taxonomy" id="243690"/>
    <lineage>
        <taxon>Bacteria</taxon>
        <taxon>Pseudomonadati</taxon>
        <taxon>Pseudomonadota</taxon>
        <taxon>Alphaproteobacteria</taxon>
        <taxon>Hyphomicrobiales</taxon>
        <taxon>Methylobacteriaceae</taxon>
        <taxon>Methylobacterium</taxon>
    </lineage>
</organism>
<feature type="domain" description="Glycosyltransferase 61 catalytic" evidence="4">
    <location>
        <begin position="288"/>
        <end position="460"/>
    </location>
</feature>
<keyword evidence="1" id="KW-0328">Glycosyltransferase</keyword>
<accession>A0ABV2L123</accession>
<dbReference type="InterPro" id="IPR049625">
    <property type="entry name" value="Glyco_transf_61_cat"/>
</dbReference>
<dbReference type="EMBL" id="JBEPMM010000002">
    <property type="protein sequence ID" value="MET3691526.1"/>
    <property type="molecule type" value="Genomic_DNA"/>
</dbReference>
<evidence type="ECO:0000313" key="5">
    <source>
        <dbReference type="EMBL" id="MET3691526.1"/>
    </source>
</evidence>
<keyword evidence="3" id="KW-0325">Glycoprotein</keyword>
<dbReference type="Proteomes" id="UP001549145">
    <property type="component" value="Unassembled WGS sequence"/>
</dbReference>
<keyword evidence="6" id="KW-1185">Reference proteome</keyword>
<reference evidence="5 6" key="1">
    <citation type="submission" date="2024-06" db="EMBL/GenBank/DDBJ databases">
        <title>Genomic Encyclopedia of Type Strains, Phase IV (KMG-IV): sequencing the most valuable type-strain genomes for metagenomic binning, comparative biology and taxonomic classification.</title>
        <authorList>
            <person name="Goeker M."/>
        </authorList>
    </citation>
    <scope>NUCLEOTIDE SEQUENCE [LARGE SCALE GENOMIC DNA]</scope>
    <source>
        <strain evidence="5 6">DSM 21331</strain>
    </source>
</reference>
<dbReference type="InterPro" id="IPR007657">
    <property type="entry name" value="Glycosyltransferase_61"/>
</dbReference>
<keyword evidence="2" id="KW-0808">Transferase</keyword>
<name>A0ABV2L123_9HYPH</name>
<dbReference type="RefSeq" id="WP_238275963.1">
    <property type="nucleotide sequence ID" value="NZ_BPQL01000011.1"/>
</dbReference>
<evidence type="ECO:0000256" key="2">
    <source>
        <dbReference type="ARBA" id="ARBA00022679"/>
    </source>
</evidence>
<evidence type="ECO:0000256" key="3">
    <source>
        <dbReference type="ARBA" id="ARBA00023180"/>
    </source>
</evidence>
<evidence type="ECO:0000313" key="6">
    <source>
        <dbReference type="Proteomes" id="UP001549145"/>
    </source>
</evidence>
<protein>
    <submittedName>
        <fullName evidence="5">Capsular polysaccharide biosynthesis protein</fullName>
    </submittedName>
</protein>
<sequence>MLGLATQPGAMLILCDRIDPDLLNFQAHFVHTAICLVTGNPALADAAPPGITVACGDIGDRRWLRSLAAFHGPNLIIDQRRRGALAQAWALTVLHGALARGGVYAVRARAFPGERRAGPTPLNPILERRFATAGLLPAEDDPNQRRAGYRLFVKTASGPTPIRVRPAAEIPAPPAVTIAAPTYRRPLAEIVDAPSWIDETVAHYAGLEVTPPEARVYRYRDAVVFGYGIVQIGDAIVDESLINRDRTDFLGALSLQADGTGQVHHTLPGPRRIAGRTVHLWQMWGENYGHWLIECLPRLHIAQRAGLLDGANVTVQASIAMEPIYRQSLAVLGIGPERIVRLNHREVVFEELVYPTPVTRQPFVKSPLVIDAAFDLRDRIGPPPVPLSERIYVSRNRTGRRRLANEDAVIALLRERGYRVVHPETESFARQVQIFAAARLVVGSMGAALSNLAFAPQGVRCLMLTNRDMLDDFFLDLVGLKEGTYVSLHGTSLSPDQGMHSDYTIAIDTLRVVLDRHGL</sequence>
<dbReference type="Pfam" id="PF04577">
    <property type="entry name" value="Glyco_transf_61"/>
    <property type="match status" value="1"/>
</dbReference>